<proteinExistence type="predicted"/>
<name>A0AAV9PKE7_9PEZI</name>
<dbReference type="SMART" id="SM00066">
    <property type="entry name" value="GAL4"/>
    <property type="match status" value="1"/>
</dbReference>
<evidence type="ECO:0000256" key="5">
    <source>
        <dbReference type="ARBA" id="ARBA00023125"/>
    </source>
</evidence>
<feature type="region of interest" description="Disordered" evidence="8">
    <location>
        <begin position="100"/>
        <end position="153"/>
    </location>
</feature>
<accession>A0AAV9PKE7</accession>
<dbReference type="GO" id="GO:0006351">
    <property type="term" value="P:DNA-templated transcription"/>
    <property type="evidence" value="ECO:0007669"/>
    <property type="project" value="InterPro"/>
</dbReference>
<feature type="compositionally biased region" description="Pro residues" evidence="8">
    <location>
        <begin position="1"/>
        <end position="10"/>
    </location>
</feature>
<keyword evidence="5" id="KW-0238">DNA-binding</keyword>
<evidence type="ECO:0000256" key="6">
    <source>
        <dbReference type="ARBA" id="ARBA00023163"/>
    </source>
</evidence>
<dbReference type="SUPFAM" id="SSF57701">
    <property type="entry name" value="Zn2/Cys6 DNA-binding domain"/>
    <property type="match status" value="1"/>
</dbReference>
<dbReference type="GO" id="GO:0008270">
    <property type="term" value="F:zinc ion binding"/>
    <property type="evidence" value="ECO:0007669"/>
    <property type="project" value="InterPro"/>
</dbReference>
<dbReference type="GO" id="GO:0000981">
    <property type="term" value="F:DNA-binding transcription factor activity, RNA polymerase II-specific"/>
    <property type="evidence" value="ECO:0007669"/>
    <property type="project" value="InterPro"/>
</dbReference>
<evidence type="ECO:0000259" key="9">
    <source>
        <dbReference type="PROSITE" id="PS50048"/>
    </source>
</evidence>
<dbReference type="AlphaFoldDB" id="A0AAV9PKE7"/>
<evidence type="ECO:0000256" key="4">
    <source>
        <dbReference type="ARBA" id="ARBA00023015"/>
    </source>
</evidence>
<feature type="region of interest" description="Disordered" evidence="8">
    <location>
        <begin position="1"/>
        <end position="29"/>
    </location>
</feature>
<dbReference type="GO" id="GO:0045944">
    <property type="term" value="P:positive regulation of transcription by RNA polymerase II"/>
    <property type="evidence" value="ECO:0007669"/>
    <property type="project" value="TreeGrafter"/>
</dbReference>
<dbReference type="PROSITE" id="PS50048">
    <property type="entry name" value="ZN2_CY6_FUNGAL_2"/>
    <property type="match status" value="1"/>
</dbReference>
<comment type="caution">
    <text evidence="10">The sequence shown here is derived from an EMBL/GenBank/DDBJ whole genome shotgun (WGS) entry which is preliminary data.</text>
</comment>
<dbReference type="Proteomes" id="UP001337655">
    <property type="component" value="Unassembled WGS sequence"/>
</dbReference>
<protein>
    <recommendedName>
        <fullName evidence="9">Zn(2)-C6 fungal-type domain-containing protein</fullName>
    </recommendedName>
</protein>
<dbReference type="PANTHER" id="PTHR47782">
    <property type="entry name" value="ZN(II)2CYS6 TRANSCRIPTION FACTOR (EUROFUNG)-RELATED"/>
    <property type="match status" value="1"/>
</dbReference>
<organism evidence="10 11">
    <name type="scientific">Saxophila tyrrhenica</name>
    <dbReference type="NCBI Taxonomy" id="1690608"/>
    <lineage>
        <taxon>Eukaryota</taxon>
        <taxon>Fungi</taxon>
        <taxon>Dikarya</taxon>
        <taxon>Ascomycota</taxon>
        <taxon>Pezizomycotina</taxon>
        <taxon>Dothideomycetes</taxon>
        <taxon>Dothideomycetidae</taxon>
        <taxon>Mycosphaerellales</taxon>
        <taxon>Extremaceae</taxon>
        <taxon>Saxophila</taxon>
    </lineage>
</organism>
<keyword evidence="6" id="KW-0804">Transcription</keyword>
<keyword evidence="4" id="KW-0805">Transcription regulation</keyword>
<comment type="subcellular location">
    <subcellularLocation>
        <location evidence="1">Nucleus</location>
    </subcellularLocation>
</comment>
<dbReference type="InterPro" id="IPR052202">
    <property type="entry name" value="Yeast_MetPath_Reg"/>
</dbReference>
<reference evidence="10 11" key="1">
    <citation type="submission" date="2023-08" db="EMBL/GenBank/DDBJ databases">
        <title>Black Yeasts Isolated from many extreme environments.</title>
        <authorList>
            <person name="Coleine C."/>
            <person name="Stajich J.E."/>
            <person name="Selbmann L."/>
        </authorList>
    </citation>
    <scope>NUCLEOTIDE SEQUENCE [LARGE SCALE GENOMIC DNA]</scope>
    <source>
        <strain evidence="10 11">CCFEE 5935</strain>
    </source>
</reference>
<evidence type="ECO:0000256" key="3">
    <source>
        <dbReference type="ARBA" id="ARBA00022833"/>
    </source>
</evidence>
<evidence type="ECO:0000256" key="2">
    <source>
        <dbReference type="ARBA" id="ARBA00022723"/>
    </source>
</evidence>
<dbReference type="InterPro" id="IPR036864">
    <property type="entry name" value="Zn2-C6_fun-type_DNA-bd_sf"/>
</dbReference>
<dbReference type="CDD" id="cd00067">
    <property type="entry name" value="GAL4"/>
    <property type="match status" value="1"/>
</dbReference>
<dbReference type="InterPro" id="IPR007219">
    <property type="entry name" value="XnlR_reg_dom"/>
</dbReference>
<keyword evidence="7" id="KW-0539">Nucleus</keyword>
<feature type="region of interest" description="Disordered" evidence="8">
    <location>
        <begin position="653"/>
        <end position="672"/>
    </location>
</feature>
<feature type="domain" description="Zn(2)-C6 fungal-type" evidence="9">
    <location>
        <begin position="34"/>
        <end position="64"/>
    </location>
</feature>
<dbReference type="Pfam" id="PF04082">
    <property type="entry name" value="Fungal_trans"/>
    <property type="match status" value="1"/>
</dbReference>
<keyword evidence="11" id="KW-1185">Reference proteome</keyword>
<dbReference type="RefSeq" id="XP_064662653.1">
    <property type="nucleotide sequence ID" value="XM_064798326.1"/>
</dbReference>
<feature type="compositionally biased region" description="Low complexity" evidence="8">
    <location>
        <begin position="661"/>
        <end position="672"/>
    </location>
</feature>
<gene>
    <name evidence="10" type="ORF">LTR77_001063</name>
</gene>
<dbReference type="InterPro" id="IPR001138">
    <property type="entry name" value="Zn2Cys6_DnaBD"/>
</dbReference>
<dbReference type="GO" id="GO:0043565">
    <property type="term" value="F:sequence-specific DNA binding"/>
    <property type="evidence" value="ECO:0007669"/>
    <property type="project" value="TreeGrafter"/>
</dbReference>
<dbReference type="PANTHER" id="PTHR47782:SF12">
    <property type="entry name" value="ZN(II)2CYS6 TRANSCRIPTION FACTOR (EUROFUNG)"/>
    <property type="match status" value="1"/>
</dbReference>
<dbReference type="Gene3D" id="4.10.240.10">
    <property type="entry name" value="Zn(2)-C6 fungal-type DNA-binding domain"/>
    <property type="match status" value="1"/>
</dbReference>
<feature type="compositionally biased region" description="Low complexity" evidence="8">
    <location>
        <begin position="107"/>
        <end position="128"/>
    </location>
</feature>
<dbReference type="GeneID" id="89922411"/>
<evidence type="ECO:0000313" key="10">
    <source>
        <dbReference type="EMBL" id="KAK5173984.1"/>
    </source>
</evidence>
<dbReference type="PROSITE" id="PS00463">
    <property type="entry name" value="ZN2_CY6_FUNGAL_1"/>
    <property type="match status" value="1"/>
</dbReference>
<dbReference type="Pfam" id="PF00172">
    <property type="entry name" value="Zn_clus"/>
    <property type="match status" value="1"/>
</dbReference>
<dbReference type="EMBL" id="JAVRRT010000002">
    <property type="protein sequence ID" value="KAK5173984.1"/>
    <property type="molecule type" value="Genomic_DNA"/>
</dbReference>
<evidence type="ECO:0000256" key="7">
    <source>
        <dbReference type="ARBA" id="ARBA00023242"/>
    </source>
</evidence>
<evidence type="ECO:0000256" key="8">
    <source>
        <dbReference type="SAM" id="MobiDB-lite"/>
    </source>
</evidence>
<evidence type="ECO:0000256" key="1">
    <source>
        <dbReference type="ARBA" id="ARBA00004123"/>
    </source>
</evidence>
<dbReference type="CDD" id="cd12148">
    <property type="entry name" value="fungal_TF_MHR"/>
    <property type="match status" value="1"/>
</dbReference>
<evidence type="ECO:0000313" key="11">
    <source>
        <dbReference type="Proteomes" id="UP001337655"/>
    </source>
</evidence>
<dbReference type="GO" id="GO:0005634">
    <property type="term" value="C:nucleus"/>
    <property type="evidence" value="ECO:0007669"/>
    <property type="project" value="UniProtKB-SubCell"/>
</dbReference>
<sequence length="738" mass="81614">MPRGVHPPIPQMDFASASQQAGPRPRKRARTAVACRRCKARKQKCDGGHPACHNCFTSDSPCEYNLTPALSRNQEQYLRARKRVEELEGILGRLGEAYDHGAANSVSPEPAEATAAATAPTSAASATPDEGMQDSSVADGVQNPRMARDSSSQPSFVDVLRHLSLQATGGYVDAASTATFGRMLQAVVAPKGEDAARGCLLEQNLSPKSLDVLAHPTGPNRITLSGIPDVVANRMLEKGYFGYISTLWPIMQPDVLRNLHERRASLEDRFEVTALHLVYAAAGRFLETTGETGSFRSEQHYQAAAALIPEILTLQDVRSVQILALFAIYSLRAPKGPGAWSFVGMAMRMCIELGLHRKLKDTSCAVSKDKELRRRVFWSCYCLDRQVSIILGRPFAVSDHDVDQLLPAGVHEDDDSGESMACFVHICRLRIIESHIQQTVYRVDQPLYSNSAVLGLSNFVEQLEQWKMGIPSTSDQAPSSPSINHHDSYLIYYYQAVRFLLHPHISSPCAQDQYIRRAVDACGGLCSTYKRLHQNVTVGFSLMALHSVFFAGLTMLYCAWKSPSLVLTNSTRNNINDCSIVLYIITERWPGAKRYRDLFESIKDPVLHTIEQHDNQPQMAVEELRPDLFGALRSMYPAESGQDEFSAMLREMTGSGGAGGTATSPQTQQQQQYDSYFSTNDLSVQPGLAFDFSLPLDPNTLTPYQSYPSFNAPMQQWLPGTDTNADPWNVESRLSHSI</sequence>
<keyword evidence="2" id="KW-0479">Metal-binding</keyword>
<keyword evidence="3" id="KW-0862">Zinc</keyword>
<dbReference type="SMART" id="SM00906">
    <property type="entry name" value="Fungal_trans"/>
    <property type="match status" value="1"/>
</dbReference>